<accession>A0A2U1K0M5</accession>
<dbReference type="EMBL" id="QCZG01000020">
    <property type="protein sequence ID" value="PWA10729.1"/>
    <property type="molecule type" value="Genomic_DNA"/>
</dbReference>
<organism evidence="4 5">
    <name type="scientific">Pueribacillus theae</name>
    <dbReference type="NCBI Taxonomy" id="2171751"/>
    <lineage>
        <taxon>Bacteria</taxon>
        <taxon>Bacillati</taxon>
        <taxon>Bacillota</taxon>
        <taxon>Bacilli</taxon>
        <taxon>Bacillales</taxon>
        <taxon>Bacillaceae</taxon>
        <taxon>Pueribacillus</taxon>
    </lineage>
</organism>
<feature type="transmembrane region" description="Helical" evidence="1">
    <location>
        <begin position="7"/>
        <end position="23"/>
    </location>
</feature>
<dbReference type="Gene3D" id="3.10.20.420">
    <property type="entry name" value="Bypass-of-forespore C, N-terminal domain"/>
    <property type="match status" value="1"/>
</dbReference>
<feature type="domain" description="Bypass-of-forespore C N-terminal" evidence="3">
    <location>
        <begin position="37"/>
        <end position="86"/>
    </location>
</feature>
<evidence type="ECO:0000313" key="4">
    <source>
        <dbReference type="EMBL" id="PWA10729.1"/>
    </source>
</evidence>
<dbReference type="RefSeq" id="WP_116554870.1">
    <property type="nucleotide sequence ID" value="NZ_QCZG01000020.1"/>
</dbReference>
<name>A0A2U1K0M5_9BACI</name>
<dbReference type="Gene3D" id="3.30.70.1740">
    <property type="entry name" value="Bypass-of-forespore C, C-terminal domain"/>
    <property type="match status" value="1"/>
</dbReference>
<gene>
    <name evidence="4" type="ORF">DCC39_10590</name>
</gene>
<dbReference type="Proteomes" id="UP000245998">
    <property type="component" value="Unassembled WGS sequence"/>
</dbReference>
<evidence type="ECO:0000256" key="1">
    <source>
        <dbReference type="SAM" id="Phobius"/>
    </source>
</evidence>
<keyword evidence="1" id="KW-0812">Transmembrane</keyword>
<proteinExistence type="predicted"/>
<dbReference type="AlphaFoldDB" id="A0A2U1K0M5"/>
<keyword evidence="1" id="KW-0472">Membrane</keyword>
<evidence type="ECO:0008006" key="6">
    <source>
        <dbReference type="Google" id="ProtNLM"/>
    </source>
</evidence>
<dbReference type="InterPro" id="IPR015050">
    <property type="entry name" value="BofC_C"/>
</dbReference>
<keyword evidence="1" id="KW-1133">Transmembrane helix</keyword>
<evidence type="ECO:0000259" key="2">
    <source>
        <dbReference type="Pfam" id="PF08955"/>
    </source>
</evidence>
<dbReference type="InterPro" id="IPR038118">
    <property type="entry name" value="BOFC_N_sf"/>
</dbReference>
<evidence type="ECO:0000259" key="3">
    <source>
        <dbReference type="Pfam" id="PF08977"/>
    </source>
</evidence>
<dbReference type="InterPro" id="IPR015071">
    <property type="entry name" value="BOFC_N"/>
</dbReference>
<keyword evidence="5" id="KW-1185">Reference proteome</keyword>
<protein>
    <recommendedName>
        <fullName evidence="6">Bypass-of-forespore protein C</fullName>
    </recommendedName>
</protein>
<dbReference type="InterPro" id="IPR038117">
    <property type="entry name" value="BofC_C_sf"/>
</dbReference>
<dbReference type="OrthoDB" id="2678751at2"/>
<feature type="domain" description="Bypass of forespore C C-terminal" evidence="2">
    <location>
        <begin position="89"/>
        <end position="160"/>
    </location>
</feature>
<sequence length="165" mass="19097">MGKPMKFFYIVASIMIFHIVFLSETAEAGFQSHEKTIEVQLVRSYLDGEKSVEVVNMTVESMENLLEIFEGWQLIEQNGKQFTFHKEIQDISPLLKTNGYFGLSEDGILTIYEGKPKEDNAIQSFYQLNIDKLESKMANELKAGIPIKSKKNYLSWINELKRFEK</sequence>
<dbReference type="Pfam" id="PF08955">
    <property type="entry name" value="BofC_C"/>
    <property type="match status" value="1"/>
</dbReference>
<reference evidence="4 5" key="1">
    <citation type="submission" date="2018-04" db="EMBL/GenBank/DDBJ databases">
        <title>Camelliibacillus theae gen. nov., sp. nov., isolated from Pu'er tea.</title>
        <authorList>
            <person name="Niu L."/>
        </authorList>
    </citation>
    <scope>NUCLEOTIDE SEQUENCE [LARGE SCALE GENOMIC DNA]</scope>
    <source>
        <strain evidence="4 5">T8</strain>
    </source>
</reference>
<dbReference type="Pfam" id="PF08977">
    <property type="entry name" value="BOFC_N"/>
    <property type="match status" value="1"/>
</dbReference>
<evidence type="ECO:0000313" key="5">
    <source>
        <dbReference type="Proteomes" id="UP000245998"/>
    </source>
</evidence>
<comment type="caution">
    <text evidence="4">The sequence shown here is derived from an EMBL/GenBank/DDBJ whole genome shotgun (WGS) entry which is preliminary data.</text>
</comment>